<keyword evidence="1" id="KW-0472">Membrane</keyword>
<dbReference type="RefSeq" id="WP_257742127.1">
    <property type="nucleotide sequence ID" value="NZ_CP096115.1"/>
</dbReference>
<accession>A0A9E7PN67</accession>
<evidence type="ECO:0000313" key="3">
    <source>
        <dbReference type="Proteomes" id="UP001060368"/>
    </source>
</evidence>
<dbReference type="EMBL" id="CP096115">
    <property type="protein sequence ID" value="UUX91976.1"/>
    <property type="molecule type" value="Genomic_DNA"/>
</dbReference>
<organism evidence="2 3">
    <name type="scientific">Methanoplanus endosymbiosus</name>
    <dbReference type="NCBI Taxonomy" id="33865"/>
    <lineage>
        <taxon>Archaea</taxon>
        <taxon>Methanobacteriati</taxon>
        <taxon>Methanobacteriota</taxon>
        <taxon>Stenosarchaea group</taxon>
        <taxon>Methanomicrobia</taxon>
        <taxon>Methanomicrobiales</taxon>
        <taxon>Methanomicrobiaceae</taxon>
        <taxon>Methanoplanus</taxon>
    </lineage>
</organism>
<reference evidence="2" key="1">
    <citation type="submission" date="2022-04" db="EMBL/GenBank/DDBJ databases">
        <title>Complete genome of Methanoplanus endosymbiosus DSM 3599.</title>
        <authorList>
            <person name="Chen S.-C."/>
            <person name="You Y.-T."/>
            <person name="Zhou Y.-Z."/>
            <person name="Lai M.-C."/>
        </authorList>
    </citation>
    <scope>NUCLEOTIDE SEQUENCE</scope>
    <source>
        <strain evidence="2">DSM 3599</strain>
    </source>
</reference>
<dbReference type="Proteomes" id="UP001060368">
    <property type="component" value="Chromosome"/>
</dbReference>
<proteinExistence type="predicted"/>
<keyword evidence="3" id="KW-1185">Reference proteome</keyword>
<dbReference type="GeneID" id="74308335"/>
<feature type="transmembrane region" description="Helical" evidence="1">
    <location>
        <begin position="29"/>
        <end position="48"/>
    </location>
</feature>
<keyword evidence="1" id="KW-0812">Transmembrane</keyword>
<keyword evidence="1" id="KW-1133">Transmembrane helix</keyword>
<gene>
    <name evidence="2" type="ORF">L6E24_11500</name>
</gene>
<evidence type="ECO:0000313" key="2">
    <source>
        <dbReference type="EMBL" id="UUX91976.1"/>
    </source>
</evidence>
<protein>
    <submittedName>
        <fullName evidence="2">Uncharacterized protein</fullName>
    </submittedName>
</protein>
<dbReference type="AlphaFoldDB" id="A0A9E7PN67"/>
<evidence type="ECO:0000256" key="1">
    <source>
        <dbReference type="SAM" id="Phobius"/>
    </source>
</evidence>
<dbReference type="KEGG" id="mend:L6E24_11500"/>
<name>A0A9E7PN67_9EURY</name>
<sequence>MSGVYRQSPRCSNITGRIPDDNTYHPSPAIFLSLMITVYCAACGKKLFRYQKIGKGRLLHCWHTRISSDYTVREDDDVYCSCGQHIGVIETKWINMHGGSFTVKGSALKK</sequence>